<dbReference type="EMBL" id="BSPG01000029">
    <property type="protein sequence ID" value="GLS45903.1"/>
    <property type="molecule type" value="Genomic_DNA"/>
</dbReference>
<evidence type="ECO:0000313" key="1">
    <source>
        <dbReference type="EMBL" id="GLS45903.1"/>
    </source>
</evidence>
<reference evidence="1" key="1">
    <citation type="journal article" date="2014" name="Int. J. Syst. Evol. Microbiol.">
        <title>Complete genome of a new Firmicutes species belonging to the dominant human colonic microbiota ('Ruminococcus bicirculans') reveals two chromosomes and a selective capacity to utilize plant glucans.</title>
        <authorList>
            <consortium name="NISC Comparative Sequencing Program"/>
            <person name="Wegmann U."/>
            <person name="Louis P."/>
            <person name="Goesmann A."/>
            <person name="Henrissat B."/>
            <person name="Duncan S.H."/>
            <person name="Flint H.J."/>
        </authorList>
    </citation>
    <scope>NUCLEOTIDE SEQUENCE</scope>
    <source>
        <strain evidence="1">NBRC 107710</strain>
    </source>
</reference>
<dbReference type="Proteomes" id="UP001156881">
    <property type="component" value="Unassembled WGS sequence"/>
</dbReference>
<evidence type="ECO:0000313" key="3">
    <source>
        <dbReference type="Proteomes" id="UP000517759"/>
    </source>
</evidence>
<keyword evidence="4" id="KW-1185">Reference proteome</keyword>
<name>A0A7W6AMJ4_9HYPH</name>
<proteinExistence type="predicted"/>
<evidence type="ECO:0000313" key="2">
    <source>
        <dbReference type="EMBL" id="MBB3905366.1"/>
    </source>
</evidence>
<sequence>MPETGCTDRVTDRAPEAFGLTWAYSRAVRGDRRLFIAEGETGAFADAYRRCRDEMRTRGYSYAEPYVGDAFTGTRPCFWLSSQGWDPAALDAIPGLVRERIVESKARDAEIMARRAARDAQFTAALEEQRRRHEALVPDARRSMDERRWSWAKAADVEEAEALIARKTLGHAAHRRLRALLDRADANVARAEAASAVPVASELGLARIPAIRAAAAEGVALMTERDSDRASRRNDSGWSKSTSYVGHVLAARGEDLDEAQASNALRILRTHRRQLPPPLAARLFEGAGL</sequence>
<organism evidence="2 3">
    <name type="scientific">Methylobacterium brachythecii</name>
    <dbReference type="NCBI Taxonomy" id="1176177"/>
    <lineage>
        <taxon>Bacteria</taxon>
        <taxon>Pseudomonadati</taxon>
        <taxon>Pseudomonadota</taxon>
        <taxon>Alphaproteobacteria</taxon>
        <taxon>Hyphomicrobiales</taxon>
        <taxon>Methylobacteriaceae</taxon>
        <taxon>Methylobacterium</taxon>
    </lineage>
</organism>
<dbReference type="RefSeq" id="WP_183512643.1">
    <property type="nucleotide sequence ID" value="NZ_BSPG01000029.1"/>
</dbReference>
<accession>A0A7W6AMJ4</accession>
<dbReference type="AlphaFoldDB" id="A0A7W6AMJ4"/>
<evidence type="ECO:0000313" key="4">
    <source>
        <dbReference type="Proteomes" id="UP001156881"/>
    </source>
</evidence>
<reference evidence="2 3" key="3">
    <citation type="submission" date="2020-08" db="EMBL/GenBank/DDBJ databases">
        <title>Genomic Encyclopedia of Type Strains, Phase IV (KMG-IV): sequencing the most valuable type-strain genomes for metagenomic binning, comparative biology and taxonomic classification.</title>
        <authorList>
            <person name="Goeker M."/>
        </authorList>
    </citation>
    <scope>NUCLEOTIDE SEQUENCE [LARGE SCALE GENOMIC DNA]</scope>
    <source>
        <strain evidence="2 3">DSM 24105</strain>
    </source>
</reference>
<reference evidence="4" key="2">
    <citation type="journal article" date="2019" name="Int. J. Syst. Evol. Microbiol.">
        <title>The Global Catalogue of Microorganisms (GCM) 10K type strain sequencing project: providing services to taxonomists for standard genome sequencing and annotation.</title>
        <authorList>
            <consortium name="The Broad Institute Genomics Platform"/>
            <consortium name="The Broad Institute Genome Sequencing Center for Infectious Disease"/>
            <person name="Wu L."/>
            <person name="Ma J."/>
        </authorList>
    </citation>
    <scope>NUCLEOTIDE SEQUENCE [LARGE SCALE GENOMIC DNA]</scope>
    <source>
        <strain evidence="4">NBRC 107710</strain>
    </source>
</reference>
<gene>
    <name evidence="1" type="ORF">GCM10007884_38940</name>
    <name evidence="2" type="ORF">GGR33_004899</name>
</gene>
<reference evidence="1" key="4">
    <citation type="submission" date="2023-01" db="EMBL/GenBank/DDBJ databases">
        <title>Draft genome sequence of Methylobacterium brachythecii strain NBRC 107710.</title>
        <authorList>
            <person name="Sun Q."/>
            <person name="Mori K."/>
        </authorList>
    </citation>
    <scope>NUCLEOTIDE SEQUENCE</scope>
    <source>
        <strain evidence="1">NBRC 107710</strain>
    </source>
</reference>
<dbReference type="EMBL" id="JACIDN010000011">
    <property type="protein sequence ID" value="MBB3905366.1"/>
    <property type="molecule type" value="Genomic_DNA"/>
</dbReference>
<protein>
    <submittedName>
        <fullName evidence="2">Uncharacterized protein</fullName>
    </submittedName>
</protein>
<dbReference type="Proteomes" id="UP000517759">
    <property type="component" value="Unassembled WGS sequence"/>
</dbReference>
<comment type="caution">
    <text evidence="2">The sequence shown here is derived from an EMBL/GenBank/DDBJ whole genome shotgun (WGS) entry which is preliminary data.</text>
</comment>